<organism evidence="3 4">
    <name type="scientific">Vitis vinifera</name>
    <name type="common">Grape</name>
    <dbReference type="NCBI Taxonomy" id="29760"/>
    <lineage>
        <taxon>Eukaryota</taxon>
        <taxon>Viridiplantae</taxon>
        <taxon>Streptophyta</taxon>
        <taxon>Embryophyta</taxon>
        <taxon>Tracheophyta</taxon>
        <taxon>Spermatophyta</taxon>
        <taxon>Magnoliopsida</taxon>
        <taxon>eudicotyledons</taxon>
        <taxon>Gunneridae</taxon>
        <taxon>Pentapetalae</taxon>
        <taxon>rosids</taxon>
        <taxon>Vitales</taxon>
        <taxon>Vitaceae</taxon>
        <taxon>Viteae</taxon>
        <taxon>Vitis</taxon>
    </lineage>
</organism>
<feature type="chain" id="PRO_5019438587" evidence="2">
    <location>
        <begin position="26"/>
        <end position="102"/>
    </location>
</feature>
<sequence length="102" mass="11154">MSQSHIVSALILLLILLPCFHSARLLNDFPAAATHLALPTDELHLPPEKHSGALPCEMGPNNKYPGPHRLPRKYRPLYLNHVLPKGTTPPSGPSKGINDVKN</sequence>
<dbReference type="Proteomes" id="UP000288805">
    <property type="component" value="Unassembled WGS sequence"/>
</dbReference>
<dbReference type="AlphaFoldDB" id="A0A438E3U0"/>
<reference evidence="3 4" key="1">
    <citation type="journal article" date="2018" name="PLoS Genet.">
        <title>Population sequencing reveals clonal diversity and ancestral inbreeding in the grapevine cultivar Chardonnay.</title>
        <authorList>
            <person name="Roach M.J."/>
            <person name="Johnson D.L."/>
            <person name="Bohlmann J."/>
            <person name="van Vuuren H.J."/>
            <person name="Jones S.J."/>
            <person name="Pretorius I.S."/>
            <person name="Schmidt S.A."/>
            <person name="Borneman A.R."/>
        </authorList>
    </citation>
    <scope>NUCLEOTIDE SEQUENCE [LARGE SCALE GENOMIC DNA]</scope>
    <source>
        <strain evidence="4">cv. Chardonnay</strain>
        <tissue evidence="3">Leaf</tissue>
    </source>
</reference>
<accession>A0A438E3U0</accession>
<evidence type="ECO:0000256" key="2">
    <source>
        <dbReference type="SAM" id="SignalP"/>
    </source>
</evidence>
<gene>
    <name evidence="3" type="ORF">CK203_070847</name>
</gene>
<evidence type="ECO:0000313" key="4">
    <source>
        <dbReference type="Proteomes" id="UP000288805"/>
    </source>
</evidence>
<proteinExistence type="predicted"/>
<name>A0A438E3U0_VITVI</name>
<evidence type="ECO:0000313" key="3">
    <source>
        <dbReference type="EMBL" id="RVW42407.1"/>
    </source>
</evidence>
<feature type="region of interest" description="Disordered" evidence="1">
    <location>
        <begin position="48"/>
        <end position="102"/>
    </location>
</feature>
<evidence type="ECO:0000256" key="1">
    <source>
        <dbReference type="SAM" id="MobiDB-lite"/>
    </source>
</evidence>
<feature type="signal peptide" evidence="2">
    <location>
        <begin position="1"/>
        <end position="25"/>
    </location>
</feature>
<keyword evidence="2" id="KW-0732">Signal</keyword>
<comment type="caution">
    <text evidence="3">The sequence shown here is derived from an EMBL/GenBank/DDBJ whole genome shotgun (WGS) entry which is preliminary data.</text>
</comment>
<protein>
    <submittedName>
        <fullName evidence="3">Uncharacterized protein</fullName>
    </submittedName>
</protein>
<dbReference type="EMBL" id="QGNW01001405">
    <property type="protein sequence ID" value="RVW42407.1"/>
    <property type="molecule type" value="Genomic_DNA"/>
</dbReference>